<sequence length="226" mass="25815">MLSPSKKKRSFQPDQHSVVDEYSRASVTTTPKDGKNGRLMNVLKSPPIDDDAKESSPGVLFARRRRSITGDEPQISPSYEDAEKKAGLNIRGFFTRRKSMSKKESEEMMVHSPSNVVEDDDSENDIEQSYLEEIFKRKQAAMQEEISESQYSAAESNVVGDNKSRRGRRRSVTKLMAESRRRDEEKSAGVSPGDHWTHLLGERIRTRWMKEGSRIWCDNTGLAFRL</sequence>
<dbReference type="AlphaFoldDB" id="A0A1Z5JYZ2"/>
<feature type="region of interest" description="Disordered" evidence="1">
    <location>
        <begin position="99"/>
        <end position="123"/>
    </location>
</feature>
<proteinExistence type="predicted"/>
<evidence type="ECO:0000313" key="3">
    <source>
        <dbReference type="Proteomes" id="UP000198406"/>
    </source>
</evidence>
<feature type="region of interest" description="Disordered" evidence="1">
    <location>
        <begin position="147"/>
        <end position="194"/>
    </location>
</feature>
<feature type="compositionally biased region" description="Basic residues" evidence="1">
    <location>
        <begin position="1"/>
        <end position="10"/>
    </location>
</feature>
<dbReference type="Proteomes" id="UP000198406">
    <property type="component" value="Unassembled WGS sequence"/>
</dbReference>
<comment type="caution">
    <text evidence="2">The sequence shown here is derived from an EMBL/GenBank/DDBJ whole genome shotgun (WGS) entry which is preliminary data.</text>
</comment>
<gene>
    <name evidence="2" type="ORF">FisN_8Hu191</name>
</gene>
<accession>A0A1Z5JYZ2</accession>
<organism evidence="2 3">
    <name type="scientific">Fistulifera solaris</name>
    <name type="common">Oleaginous diatom</name>
    <dbReference type="NCBI Taxonomy" id="1519565"/>
    <lineage>
        <taxon>Eukaryota</taxon>
        <taxon>Sar</taxon>
        <taxon>Stramenopiles</taxon>
        <taxon>Ochrophyta</taxon>
        <taxon>Bacillariophyta</taxon>
        <taxon>Bacillariophyceae</taxon>
        <taxon>Bacillariophycidae</taxon>
        <taxon>Naviculales</taxon>
        <taxon>Naviculaceae</taxon>
        <taxon>Fistulifera</taxon>
    </lineage>
</organism>
<keyword evidence="3" id="KW-1185">Reference proteome</keyword>
<evidence type="ECO:0000313" key="2">
    <source>
        <dbReference type="EMBL" id="GAX18971.1"/>
    </source>
</evidence>
<name>A0A1Z5JYZ2_FISSO</name>
<feature type="compositionally biased region" description="Basic and acidic residues" evidence="1">
    <location>
        <begin position="177"/>
        <end position="187"/>
    </location>
</feature>
<protein>
    <submittedName>
        <fullName evidence="2">Uncharacterized protein</fullName>
    </submittedName>
</protein>
<dbReference type="InParanoid" id="A0A1Z5JYZ2"/>
<reference evidence="2 3" key="1">
    <citation type="journal article" date="2015" name="Plant Cell">
        <title>Oil accumulation by the oleaginous diatom Fistulifera solaris as revealed by the genome and transcriptome.</title>
        <authorList>
            <person name="Tanaka T."/>
            <person name="Maeda Y."/>
            <person name="Veluchamy A."/>
            <person name="Tanaka M."/>
            <person name="Abida H."/>
            <person name="Marechal E."/>
            <person name="Bowler C."/>
            <person name="Muto M."/>
            <person name="Sunaga Y."/>
            <person name="Tanaka M."/>
            <person name="Yoshino T."/>
            <person name="Taniguchi T."/>
            <person name="Fukuda Y."/>
            <person name="Nemoto M."/>
            <person name="Matsumoto M."/>
            <person name="Wong P.S."/>
            <person name="Aburatani S."/>
            <person name="Fujibuchi W."/>
        </authorList>
    </citation>
    <scope>NUCLEOTIDE SEQUENCE [LARGE SCALE GENOMIC DNA]</scope>
    <source>
        <strain evidence="2 3">JPCC DA0580</strain>
    </source>
</reference>
<feature type="region of interest" description="Disordered" evidence="1">
    <location>
        <begin position="1"/>
        <end position="83"/>
    </location>
</feature>
<evidence type="ECO:0000256" key="1">
    <source>
        <dbReference type="SAM" id="MobiDB-lite"/>
    </source>
</evidence>
<dbReference type="EMBL" id="BDSP01000133">
    <property type="protein sequence ID" value="GAX18971.1"/>
    <property type="molecule type" value="Genomic_DNA"/>
</dbReference>